<dbReference type="EMBL" id="CYGX02000015">
    <property type="protein sequence ID" value="SIT38294.1"/>
    <property type="molecule type" value="Genomic_DNA"/>
</dbReference>
<evidence type="ECO:0000313" key="1">
    <source>
        <dbReference type="EMBL" id="SIT38294.1"/>
    </source>
</evidence>
<dbReference type="STRING" id="1247936.BN2475_150015"/>
<reference evidence="1 2" key="1">
    <citation type="submission" date="2016-12" db="EMBL/GenBank/DDBJ databases">
        <authorList>
            <person name="Song W.-J."/>
            <person name="Kurnit D.M."/>
        </authorList>
    </citation>
    <scope>NUCLEOTIDE SEQUENCE [LARGE SCALE GENOMIC DNA]</scope>
    <source>
        <strain evidence="1 2">STM7296</strain>
    </source>
</reference>
<organism evidence="1 2">
    <name type="scientific">Paraburkholderia ribeironis</name>
    <dbReference type="NCBI Taxonomy" id="1247936"/>
    <lineage>
        <taxon>Bacteria</taxon>
        <taxon>Pseudomonadati</taxon>
        <taxon>Pseudomonadota</taxon>
        <taxon>Betaproteobacteria</taxon>
        <taxon>Burkholderiales</taxon>
        <taxon>Burkholderiaceae</taxon>
        <taxon>Paraburkholderia</taxon>
    </lineage>
</organism>
<dbReference type="AlphaFoldDB" id="A0A1N7RT52"/>
<evidence type="ECO:0000313" key="2">
    <source>
        <dbReference type="Proteomes" id="UP000187012"/>
    </source>
</evidence>
<sequence>MNELDVWQRARSTAASSANADDAAVWRWFSVLVEERRIRWCLSPAGWLVSVDNRHLATEAHFDAAIRAAKARTERCRKSAALRTQ</sequence>
<accession>A0A1N7RT52</accession>
<name>A0A1N7RT52_9BURK</name>
<dbReference type="Proteomes" id="UP000187012">
    <property type="component" value="Unassembled WGS sequence"/>
</dbReference>
<keyword evidence="2" id="KW-1185">Reference proteome</keyword>
<gene>
    <name evidence="1" type="ORF">BN2475_150015</name>
</gene>
<proteinExistence type="predicted"/>
<protein>
    <submittedName>
        <fullName evidence="1">Uncharacterized protein</fullName>
    </submittedName>
</protein>